<dbReference type="InterPro" id="IPR011006">
    <property type="entry name" value="CheY-like_superfamily"/>
</dbReference>
<name>A0A6L9UB70_9HYPH</name>
<gene>
    <name evidence="1" type="ORF">GR212_19365</name>
</gene>
<accession>A0A6L9UB70</accession>
<comment type="caution">
    <text evidence="1">The sequence shown here is derived from an EMBL/GenBank/DDBJ whole genome shotgun (WGS) entry which is preliminary data.</text>
</comment>
<evidence type="ECO:0000313" key="1">
    <source>
        <dbReference type="EMBL" id="NEI71748.1"/>
    </source>
</evidence>
<evidence type="ECO:0000313" key="2">
    <source>
        <dbReference type="Proteomes" id="UP000483035"/>
    </source>
</evidence>
<sequence length="130" mass="14406">MRNSTNPFSRMLSGKRLLIVEDGYFLADEVRRKLQILGATVIGPVSDIEHAADLVEADEADAAILDLHLAAERAFALVERLEKRKFPYIFAIGREHQGIATGFSGFVLCERPAAIEHIAEALFGGRKRDI</sequence>
<protein>
    <submittedName>
        <fullName evidence="1">Response regulator</fullName>
    </submittedName>
</protein>
<dbReference type="RefSeq" id="WP_163988389.1">
    <property type="nucleotide sequence ID" value="NZ_WUEY01000008.1"/>
</dbReference>
<organism evidence="1 2">
    <name type="scientific">Rhizobium lusitanum</name>
    <dbReference type="NCBI Taxonomy" id="293958"/>
    <lineage>
        <taxon>Bacteria</taxon>
        <taxon>Pseudomonadati</taxon>
        <taxon>Pseudomonadota</taxon>
        <taxon>Alphaproteobacteria</taxon>
        <taxon>Hyphomicrobiales</taxon>
        <taxon>Rhizobiaceae</taxon>
        <taxon>Rhizobium/Agrobacterium group</taxon>
        <taxon>Rhizobium</taxon>
    </lineage>
</organism>
<proteinExistence type="predicted"/>
<reference evidence="1 2" key="1">
    <citation type="submission" date="2019-12" db="EMBL/GenBank/DDBJ databases">
        <title>Rhizobium genotypes associated with high levels of biological nitrogen fixation by grain legumes in a temperate-maritime cropping system.</title>
        <authorList>
            <person name="Maluk M."/>
            <person name="Francesc Ferrando Molina F."/>
            <person name="Lopez Del Egido L."/>
            <person name="Lafos M."/>
            <person name="Langarica-Fuentes A."/>
            <person name="Gebre Yohannes G."/>
            <person name="Young M.W."/>
            <person name="Martin P."/>
            <person name="Gantlett R."/>
            <person name="Kenicer G."/>
            <person name="Hawes C."/>
            <person name="Begg G.S."/>
            <person name="Quilliam R.S."/>
            <person name="Squire G.R."/>
            <person name="Poole P.S."/>
            <person name="Young P.W."/>
            <person name="Iannetta P.M."/>
            <person name="James E.K."/>
        </authorList>
    </citation>
    <scope>NUCLEOTIDE SEQUENCE [LARGE SCALE GENOMIC DNA]</scope>
    <source>
        <strain evidence="1 2">JHI1118</strain>
    </source>
</reference>
<dbReference type="EMBL" id="WUEY01000008">
    <property type="protein sequence ID" value="NEI71748.1"/>
    <property type="molecule type" value="Genomic_DNA"/>
</dbReference>
<dbReference type="Gene3D" id="3.40.50.2300">
    <property type="match status" value="1"/>
</dbReference>
<dbReference type="Proteomes" id="UP000483035">
    <property type="component" value="Unassembled WGS sequence"/>
</dbReference>
<dbReference type="AlphaFoldDB" id="A0A6L9UB70"/>
<dbReference type="SUPFAM" id="SSF52172">
    <property type="entry name" value="CheY-like"/>
    <property type="match status" value="1"/>
</dbReference>